<sequence>MATQLVVCTKEEQRSVIRFLWAEGVPPSEIHRRIVAQYGENCLAQRKVYEWVEKFKHGRTSVVDEPRTGRPNTATTEDNIAKVDAAVHASKRVSIPELVAEVGVSAGSIHAILHNHLNYQKVCARWVPKQLMDVHKRQRVEMSGSVLHHAGPSLAAGTTLGWAVPMPQYMDPNLAPENPMLQLGWDSDGWVPTSHRIPNTHPHHATAPHTFPPPTTTP</sequence>
<dbReference type="PANTHER" id="PTHR46060:SF1">
    <property type="entry name" value="MARINER MOS1 TRANSPOSASE-LIKE PROTEIN"/>
    <property type="match status" value="1"/>
</dbReference>
<name>A0A7M4EMQ5_CROPO</name>
<dbReference type="Proteomes" id="UP000594220">
    <property type="component" value="Unplaced"/>
</dbReference>
<keyword evidence="4" id="KW-1185">Reference proteome</keyword>
<dbReference type="InterPro" id="IPR041426">
    <property type="entry name" value="Mos1_HTH"/>
</dbReference>
<reference evidence="3" key="1">
    <citation type="submission" date="2025-08" db="UniProtKB">
        <authorList>
            <consortium name="Ensembl"/>
        </authorList>
    </citation>
    <scope>IDENTIFICATION</scope>
</reference>
<proteinExistence type="predicted"/>
<evidence type="ECO:0000313" key="4">
    <source>
        <dbReference type="Proteomes" id="UP000594220"/>
    </source>
</evidence>
<dbReference type="PANTHER" id="PTHR46060">
    <property type="entry name" value="MARINER MOS1 TRANSPOSASE-LIKE PROTEIN"/>
    <property type="match status" value="1"/>
</dbReference>
<dbReference type="GeneTree" id="ENSGT00530000063106"/>
<dbReference type="AlphaFoldDB" id="A0A7M4EMQ5"/>
<accession>A0A7M4EMQ5</accession>
<evidence type="ECO:0000256" key="1">
    <source>
        <dbReference type="SAM" id="MobiDB-lite"/>
    </source>
</evidence>
<protein>
    <recommendedName>
        <fullName evidence="2">Mos1 transposase HTH domain-containing protein</fullName>
    </recommendedName>
</protein>
<organism evidence="3 4">
    <name type="scientific">Crocodylus porosus</name>
    <name type="common">Saltwater crocodile</name>
    <name type="synonym">Estuarine crocodile</name>
    <dbReference type="NCBI Taxonomy" id="8502"/>
    <lineage>
        <taxon>Eukaryota</taxon>
        <taxon>Metazoa</taxon>
        <taxon>Chordata</taxon>
        <taxon>Craniata</taxon>
        <taxon>Vertebrata</taxon>
        <taxon>Euteleostomi</taxon>
        <taxon>Archelosauria</taxon>
        <taxon>Archosauria</taxon>
        <taxon>Crocodylia</taxon>
        <taxon>Longirostres</taxon>
        <taxon>Crocodylidae</taxon>
        <taxon>Crocodylus</taxon>
    </lineage>
</organism>
<reference evidence="3" key="2">
    <citation type="submission" date="2025-09" db="UniProtKB">
        <authorList>
            <consortium name="Ensembl"/>
        </authorList>
    </citation>
    <scope>IDENTIFICATION</scope>
</reference>
<evidence type="ECO:0000313" key="3">
    <source>
        <dbReference type="Ensembl" id="ENSCPRP00005012017.1"/>
    </source>
</evidence>
<dbReference type="OMA" id="LERRYCI"/>
<feature type="domain" description="Mos1 transposase HTH" evidence="2">
    <location>
        <begin position="13"/>
        <end position="58"/>
    </location>
</feature>
<dbReference type="Gene3D" id="1.10.10.1450">
    <property type="match status" value="1"/>
</dbReference>
<evidence type="ECO:0000259" key="2">
    <source>
        <dbReference type="Pfam" id="PF17906"/>
    </source>
</evidence>
<dbReference type="InterPro" id="IPR052709">
    <property type="entry name" value="Transposase-MT_Hybrid"/>
</dbReference>
<feature type="region of interest" description="Disordered" evidence="1">
    <location>
        <begin position="195"/>
        <end position="218"/>
    </location>
</feature>
<dbReference type="Ensembl" id="ENSCPRT00005014162.1">
    <property type="protein sequence ID" value="ENSCPRP00005012017.1"/>
    <property type="gene ID" value="ENSCPRG00005008566.1"/>
</dbReference>
<dbReference type="Pfam" id="PF17906">
    <property type="entry name" value="HTH_48"/>
    <property type="match status" value="1"/>
</dbReference>